<accession>A0AAU7DG77</accession>
<evidence type="ECO:0000256" key="4">
    <source>
        <dbReference type="ARBA" id="ARBA00022795"/>
    </source>
</evidence>
<dbReference type="InterPro" id="IPR031316">
    <property type="entry name" value="FlgM_C"/>
</dbReference>
<sequence>MEIRNNAEALKAFLGVSSPASAQAQQVRSNESNTVQAGFAGDQATLSQAGTEVSQSAALEGVRADRVMTIQQALAAGTYNVPASAVADKVIDSMLGGAPGLGR</sequence>
<reference evidence="10" key="1">
    <citation type="submission" date="2023-03" db="EMBL/GenBank/DDBJ databases">
        <title>Edaphobacter sp.</title>
        <authorList>
            <person name="Huber K.J."/>
            <person name="Papendorf J."/>
            <person name="Pilke C."/>
            <person name="Bunk B."/>
            <person name="Sproeer C."/>
            <person name="Pester M."/>
        </authorList>
    </citation>
    <scope>NUCLEOTIDE SEQUENCE</scope>
    <source>
        <strain evidence="10">DSM 110680</strain>
    </source>
</reference>
<evidence type="ECO:0000256" key="7">
    <source>
        <dbReference type="ARBA" id="ARBA00024739"/>
    </source>
</evidence>
<keyword evidence="10" id="KW-0966">Cell projection</keyword>
<evidence type="ECO:0000259" key="9">
    <source>
        <dbReference type="Pfam" id="PF04316"/>
    </source>
</evidence>
<evidence type="ECO:0000256" key="1">
    <source>
        <dbReference type="ARBA" id="ARBA00005322"/>
    </source>
</evidence>
<evidence type="ECO:0000256" key="6">
    <source>
        <dbReference type="ARBA" id="ARBA00023163"/>
    </source>
</evidence>
<dbReference type="InterPro" id="IPR007412">
    <property type="entry name" value="FlgM"/>
</dbReference>
<evidence type="ECO:0000256" key="2">
    <source>
        <dbReference type="ARBA" id="ARBA00017823"/>
    </source>
</evidence>
<dbReference type="InterPro" id="IPR035890">
    <property type="entry name" value="Anti-sigma-28_factor_FlgM_sf"/>
</dbReference>
<keyword evidence="10" id="KW-0969">Cilium</keyword>
<protein>
    <recommendedName>
        <fullName evidence="2">Negative regulator of flagellin synthesis</fullName>
    </recommendedName>
    <alternativeName>
        <fullName evidence="8">Anti-sigma-28 factor</fullName>
    </alternativeName>
</protein>
<dbReference type="Pfam" id="PF04316">
    <property type="entry name" value="FlgM"/>
    <property type="match status" value="1"/>
</dbReference>
<comment type="similarity">
    <text evidence="1">Belongs to the FlgM family.</text>
</comment>
<feature type="domain" description="Anti-sigma-28 factor FlgM C-terminal" evidence="9">
    <location>
        <begin position="42"/>
        <end position="92"/>
    </location>
</feature>
<dbReference type="AlphaFoldDB" id="A0AAU7DG77"/>
<keyword evidence="5" id="KW-0805">Transcription regulation</keyword>
<dbReference type="NCBIfam" id="TIGR03824">
    <property type="entry name" value="FlgM_jcvi"/>
    <property type="match status" value="1"/>
</dbReference>
<evidence type="ECO:0000256" key="5">
    <source>
        <dbReference type="ARBA" id="ARBA00023015"/>
    </source>
</evidence>
<evidence type="ECO:0000256" key="8">
    <source>
        <dbReference type="ARBA" id="ARBA00030117"/>
    </source>
</evidence>
<evidence type="ECO:0000256" key="3">
    <source>
        <dbReference type="ARBA" id="ARBA00022491"/>
    </source>
</evidence>
<gene>
    <name evidence="10" type="primary">flgM</name>
    <name evidence="10" type="ORF">P8935_16460</name>
</gene>
<dbReference type="GO" id="GO:0045892">
    <property type="term" value="P:negative regulation of DNA-templated transcription"/>
    <property type="evidence" value="ECO:0007669"/>
    <property type="project" value="InterPro"/>
</dbReference>
<dbReference type="EMBL" id="CP121196">
    <property type="protein sequence ID" value="XBH16157.1"/>
    <property type="molecule type" value="Genomic_DNA"/>
</dbReference>
<organism evidence="10">
    <name type="scientific">Telmatobacter sp. DSM 110680</name>
    <dbReference type="NCBI Taxonomy" id="3036704"/>
    <lineage>
        <taxon>Bacteria</taxon>
        <taxon>Pseudomonadati</taxon>
        <taxon>Acidobacteriota</taxon>
        <taxon>Terriglobia</taxon>
        <taxon>Terriglobales</taxon>
        <taxon>Acidobacteriaceae</taxon>
        <taxon>Telmatobacter</taxon>
    </lineage>
</organism>
<evidence type="ECO:0000313" key="10">
    <source>
        <dbReference type="EMBL" id="XBH16157.1"/>
    </source>
</evidence>
<keyword evidence="3" id="KW-0678">Repressor</keyword>
<comment type="function">
    <text evidence="7">Responsible for the coupling of flagellin expression to flagellar assembly by preventing expression of the flagellin genes when a component of the middle class of proteins is defective. It negatively regulates flagellar genes by inhibiting the activity of FliA by directly binding to FliA.</text>
</comment>
<dbReference type="RefSeq" id="WP_348261384.1">
    <property type="nucleotide sequence ID" value="NZ_CP121196.1"/>
</dbReference>
<dbReference type="SUPFAM" id="SSF101498">
    <property type="entry name" value="Anti-sigma factor FlgM"/>
    <property type="match status" value="1"/>
</dbReference>
<proteinExistence type="inferred from homology"/>
<name>A0AAU7DG77_9BACT</name>
<keyword evidence="10" id="KW-0282">Flagellum</keyword>
<dbReference type="GO" id="GO:0044781">
    <property type="term" value="P:bacterial-type flagellum organization"/>
    <property type="evidence" value="ECO:0007669"/>
    <property type="project" value="UniProtKB-KW"/>
</dbReference>
<keyword evidence="6" id="KW-0804">Transcription</keyword>
<keyword evidence="4" id="KW-1005">Bacterial flagellum biogenesis</keyword>